<sequence>MRAVHIAEQGRRVATGAHPDGRGLRSLLPGGAVRPGIAISTCGDLPLLLALAAEAAHDLGGLGATEERGGAWAVVGLPELGALAAADAGLDLGAGMWVDDPGRRWAEVAATALEAVPVVLLRAPTRVAPRTGRRLAALLRRNGSALVVAGSWPGAELRLRVTSAGWQGIGDGDGLLLGRRARVVCEGRGAAGGGDRTADLWLPGPTGDT</sequence>
<evidence type="ECO:0008006" key="4">
    <source>
        <dbReference type="Google" id="ProtNLM"/>
    </source>
</evidence>
<dbReference type="EMBL" id="VJYK02000644">
    <property type="protein sequence ID" value="MQS05506.1"/>
    <property type="molecule type" value="Genomic_DNA"/>
</dbReference>
<comment type="caution">
    <text evidence="2">The sequence shown here is derived from an EMBL/GenBank/DDBJ whole genome shotgun (WGS) entry which is preliminary data.</text>
</comment>
<evidence type="ECO:0000256" key="1">
    <source>
        <dbReference type="SAM" id="MobiDB-lite"/>
    </source>
</evidence>
<protein>
    <recommendedName>
        <fullName evidence="4">Protein ImuA</fullName>
    </recommendedName>
</protein>
<dbReference type="AlphaFoldDB" id="A0A5P0YYY2"/>
<dbReference type="RefSeq" id="WP_143651630.1">
    <property type="nucleotide sequence ID" value="NZ_VJYK02000644.1"/>
</dbReference>
<reference evidence="2 3" key="1">
    <citation type="submission" date="2019-10" db="EMBL/GenBank/DDBJ databases">
        <title>Streptomyces sp. nov., a novel actinobacterium isolated from alkaline environment.</title>
        <authorList>
            <person name="Golinska P."/>
        </authorList>
    </citation>
    <scope>NUCLEOTIDE SEQUENCE [LARGE SCALE GENOMIC DNA]</scope>
    <source>
        <strain evidence="2 3">OF1</strain>
    </source>
</reference>
<feature type="region of interest" description="Disordered" evidence="1">
    <location>
        <begin position="190"/>
        <end position="209"/>
    </location>
</feature>
<gene>
    <name evidence="2" type="ORF">FNX44_027490</name>
</gene>
<dbReference type="Proteomes" id="UP000320857">
    <property type="component" value="Unassembled WGS sequence"/>
</dbReference>
<feature type="non-terminal residue" evidence="2">
    <location>
        <position position="209"/>
    </location>
</feature>
<accession>A0A5P0YYY2</accession>
<proteinExistence type="predicted"/>
<dbReference type="OrthoDB" id="3873597at2"/>
<evidence type="ECO:0000313" key="2">
    <source>
        <dbReference type="EMBL" id="MQS05506.1"/>
    </source>
</evidence>
<keyword evidence="3" id="KW-1185">Reference proteome</keyword>
<name>A0A5P0YYY2_9ACTN</name>
<organism evidence="2 3">
    <name type="scientific">Streptomyces alkaliterrae</name>
    <dbReference type="NCBI Taxonomy" id="2213162"/>
    <lineage>
        <taxon>Bacteria</taxon>
        <taxon>Bacillati</taxon>
        <taxon>Actinomycetota</taxon>
        <taxon>Actinomycetes</taxon>
        <taxon>Kitasatosporales</taxon>
        <taxon>Streptomycetaceae</taxon>
        <taxon>Streptomyces</taxon>
    </lineage>
</organism>
<evidence type="ECO:0000313" key="3">
    <source>
        <dbReference type="Proteomes" id="UP000320857"/>
    </source>
</evidence>